<accession>A0A2Z6S348</accession>
<comment type="caution">
    <text evidence="3">The sequence shown here is derived from an EMBL/GenBank/DDBJ whole genome shotgun (WGS) entry which is preliminary data.</text>
</comment>
<dbReference type="GO" id="GO:0003824">
    <property type="term" value="F:catalytic activity"/>
    <property type="evidence" value="ECO:0007669"/>
    <property type="project" value="InterPro"/>
</dbReference>
<feature type="region of interest" description="Disordered" evidence="1">
    <location>
        <begin position="1"/>
        <end position="23"/>
    </location>
</feature>
<gene>
    <name evidence="3" type="ORF">RclHR1_09150009</name>
</gene>
<dbReference type="Pfam" id="PF00078">
    <property type="entry name" value="RVT_1"/>
    <property type="match status" value="1"/>
</dbReference>
<keyword evidence="4" id="KW-1185">Reference proteome</keyword>
<name>A0A2Z6S348_9GLOM</name>
<feature type="compositionally biased region" description="Polar residues" evidence="1">
    <location>
        <begin position="1"/>
        <end position="18"/>
    </location>
</feature>
<sequence>MHRNRTTLQEHAPTNNKHVYSREQPKKEQIQELYQHITQAIDKHKALPHSQVIIMGDFNANPKGSSAHTPSWKKEIFHFFKKHHLINTIKFFHDSLIPTRVNKEGSIPTSAIDHIYTTQHIIEHTFFSDVHTINPTLEFTTDHKAPFIIIDTNLFFFNKSLKTQHDLSTYQPSQRKKIKYNYNHMDEEKWKTYTERSSLHLNKNIQQWLPDAYSETRPSKYRVNKKWKIIKYSIEATKYDKLVPLKPYKQLSHYKNDTPLSIRRLKNKIIVIHDTLSRFSKRKLEHTSQTSFDLISPRKWDDYWSHWPSLKWNLYNINKLFEMPIFTHLPQQISHQNFRQTKQIVQKGLYTCKELLKEYQLKYDLNNIDKFIIQRNNNIISNQRKMINSIMDRQPRTISLDRLIITNHDTQEQFLTRCPETIASHVNEHFQTLGQSIQDVEAIPHYHNINDIPLQFRDIYRRLSHISSNTYDSILVPITLEEVTSTISSLPNHKASGVSGITYEDIKHLHKDFFDFIVNFFNNILTSGILPNGWNNAHLYPIPKPTDWDPILSNSSILQPNNRAGLSGESTFQPLQHLTHTIEMANLKGRKQELWIGLQDLSKAYDRINTSLLKLSLQRIGIPNKINNLILQLFTNRYNQVITPTGYTPQYKVIQGIDQGEVISPLMWIIYYDPLFAYINTAPIPKEDRFTIIVPRKKNIWDSPLNDQPVTYTLSVQGYLDDTTWVAPSLPALNRLLSMAEDFYKIANIKINKDKYRILTNNTSLANKPVQIQIQGETWHTTTLGRNDCAKILGIYVNAFNNPRPHINKLISTAKFFTSILRRKKITHNHVIYIVNKILIPILEYRNQFSFLTHRQLLFNSPSLRVIALQQILTMMDFLWTADYPSKDELALLSSLKLQQTLLLKRIYAFSSINLFFIPNIDVRITGGYSPIINHIPNLSKSDLDSLRAKRILFLDQVSSEDGSFL</sequence>
<protein>
    <recommendedName>
        <fullName evidence="2">Reverse transcriptase domain-containing protein</fullName>
    </recommendedName>
</protein>
<dbReference type="Proteomes" id="UP000247702">
    <property type="component" value="Unassembled WGS sequence"/>
</dbReference>
<dbReference type="InterPro" id="IPR005135">
    <property type="entry name" value="Endo/exonuclease/phosphatase"/>
</dbReference>
<organism evidence="3 4">
    <name type="scientific">Rhizophagus clarus</name>
    <dbReference type="NCBI Taxonomy" id="94130"/>
    <lineage>
        <taxon>Eukaryota</taxon>
        <taxon>Fungi</taxon>
        <taxon>Fungi incertae sedis</taxon>
        <taxon>Mucoromycota</taxon>
        <taxon>Glomeromycotina</taxon>
        <taxon>Glomeromycetes</taxon>
        <taxon>Glomerales</taxon>
        <taxon>Glomeraceae</taxon>
        <taxon>Rhizophagus</taxon>
    </lineage>
</organism>
<dbReference type="PANTHER" id="PTHR19446">
    <property type="entry name" value="REVERSE TRANSCRIPTASES"/>
    <property type="match status" value="1"/>
</dbReference>
<dbReference type="Gene3D" id="3.60.10.10">
    <property type="entry name" value="Endonuclease/exonuclease/phosphatase"/>
    <property type="match status" value="1"/>
</dbReference>
<dbReference type="AlphaFoldDB" id="A0A2Z6S348"/>
<proteinExistence type="predicted"/>
<evidence type="ECO:0000256" key="1">
    <source>
        <dbReference type="SAM" id="MobiDB-lite"/>
    </source>
</evidence>
<dbReference type="InterPro" id="IPR043502">
    <property type="entry name" value="DNA/RNA_pol_sf"/>
</dbReference>
<dbReference type="SUPFAM" id="SSF56219">
    <property type="entry name" value="DNase I-like"/>
    <property type="match status" value="1"/>
</dbReference>
<dbReference type="PROSITE" id="PS50878">
    <property type="entry name" value="RT_POL"/>
    <property type="match status" value="1"/>
</dbReference>
<dbReference type="SUPFAM" id="SSF56672">
    <property type="entry name" value="DNA/RNA polymerases"/>
    <property type="match status" value="1"/>
</dbReference>
<dbReference type="STRING" id="94130.A0A2Z6S348"/>
<evidence type="ECO:0000259" key="2">
    <source>
        <dbReference type="PROSITE" id="PS50878"/>
    </source>
</evidence>
<dbReference type="InterPro" id="IPR000477">
    <property type="entry name" value="RT_dom"/>
</dbReference>
<dbReference type="Pfam" id="PF14529">
    <property type="entry name" value="Exo_endo_phos_2"/>
    <property type="match status" value="1"/>
</dbReference>
<feature type="domain" description="Reverse transcriptase" evidence="2">
    <location>
        <begin position="523"/>
        <end position="797"/>
    </location>
</feature>
<dbReference type="InterPro" id="IPR036691">
    <property type="entry name" value="Endo/exonu/phosph_ase_sf"/>
</dbReference>
<evidence type="ECO:0000313" key="3">
    <source>
        <dbReference type="EMBL" id="GBC09838.1"/>
    </source>
</evidence>
<reference evidence="3 4" key="1">
    <citation type="submission" date="2017-11" db="EMBL/GenBank/DDBJ databases">
        <title>The genome of Rhizophagus clarus HR1 reveals common genetic basis of auxotrophy among arbuscular mycorrhizal fungi.</title>
        <authorList>
            <person name="Kobayashi Y."/>
        </authorList>
    </citation>
    <scope>NUCLEOTIDE SEQUENCE [LARGE SCALE GENOMIC DNA]</scope>
    <source>
        <strain evidence="3 4">HR1</strain>
    </source>
</reference>
<dbReference type="EMBL" id="BEXD01004332">
    <property type="protein sequence ID" value="GBC09838.1"/>
    <property type="molecule type" value="Genomic_DNA"/>
</dbReference>
<evidence type="ECO:0000313" key="4">
    <source>
        <dbReference type="Proteomes" id="UP000247702"/>
    </source>
</evidence>